<dbReference type="GO" id="GO:0003700">
    <property type="term" value="F:DNA-binding transcription factor activity"/>
    <property type="evidence" value="ECO:0007669"/>
    <property type="project" value="TreeGrafter"/>
</dbReference>
<dbReference type="Pfam" id="PF00440">
    <property type="entry name" value="TetR_N"/>
    <property type="match status" value="1"/>
</dbReference>
<dbReference type="PANTHER" id="PTHR30055:SF234">
    <property type="entry name" value="HTH-TYPE TRANSCRIPTIONAL REGULATOR BETI"/>
    <property type="match status" value="1"/>
</dbReference>
<evidence type="ECO:0000313" key="6">
    <source>
        <dbReference type="EMBL" id="SHI31355.1"/>
    </source>
</evidence>
<dbReference type="AlphaFoldDB" id="A0A1M6A4N9"/>
<dbReference type="PANTHER" id="PTHR30055">
    <property type="entry name" value="HTH-TYPE TRANSCRIPTIONAL REGULATOR RUTR"/>
    <property type="match status" value="1"/>
</dbReference>
<protein>
    <submittedName>
        <fullName evidence="6">Transcriptional regulator, TetR family</fullName>
    </submittedName>
</protein>
<keyword evidence="2 4" id="KW-0238">DNA-binding</keyword>
<evidence type="ECO:0000256" key="1">
    <source>
        <dbReference type="ARBA" id="ARBA00023015"/>
    </source>
</evidence>
<feature type="DNA-binding region" description="H-T-H motif" evidence="4">
    <location>
        <begin position="31"/>
        <end position="50"/>
    </location>
</feature>
<organism evidence="6 7">
    <name type="scientific">Arenibacter nanhaiticus</name>
    <dbReference type="NCBI Taxonomy" id="558155"/>
    <lineage>
        <taxon>Bacteria</taxon>
        <taxon>Pseudomonadati</taxon>
        <taxon>Bacteroidota</taxon>
        <taxon>Flavobacteriia</taxon>
        <taxon>Flavobacteriales</taxon>
        <taxon>Flavobacteriaceae</taxon>
        <taxon>Arenibacter</taxon>
    </lineage>
</organism>
<keyword evidence="1" id="KW-0805">Transcription regulation</keyword>
<sequence>MAIRQKSTEKRTALLQATLNLVNDNGFHAAPMSKIAKLAGVSPATIYLYFENKQDLINNLYISVKATFSTHAFKDYKEGMTVAEGFKNIWYNIADYKLTQAEEAYFLSQCDNTTMIDEETRQEGLKHLQPLLDLWKRGQEEGLLKNTSLYQLYAFSIYPLAFLMTMQKRGLYQWDTQNLDIVFQSAWDSIKK</sequence>
<name>A0A1M6A4N9_9FLAO</name>
<gene>
    <name evidence="6" type="ORF">SAMN04487911_10177</name>
</gene>
<accession>A0A1M6A4N9</accession>
<dbReference type="STRING" id="558155.SAMN04487911_10177"/>
<evidence type="ECO:0000256" key="3">
    <source>
        <dbReference type="ARBA" id="ARBA00023163"/>
    </source>
</evidence>
<proteinExistence type="predicted"/>
<evidence type="ECO:0000256" key="2">
    <source>
        <dbReference type="ARBA" id="ARBA00023125"/>
    </source>
</evidence>
<dbReference type="InterPro" id="IPR009057">
    <property type="entry name" value="Homeodomain-like_sf"/>
</dbReference>
<feature type="domain" description="HTH tetR-type" evidence="5">
    <location>
        <begin position="8"/>
        <end position="68"/>
    </location>
</feature>
<evidence type="ECO:0000256" key="4">
    <source>
        <dbReference type="PROSITE-ProRule" id="PRU00335"/>
    </source>
</evidence>
<dbReference type="OrthoDB" id="6430772at2"/>
<keyword evidence="7" id="KW-1185">Reference proteome</keyword>
<dbReference type="EMBL" id="FQYX01000001">
    <property type="protein sequence ID" value="SHI31355.1"/>
    <property type="molecule type" value="Genomic_DNA"/>
</dbReference>
<dbReference type="GO" id="GO:0000976">
    <property type="term" value="F:transcription cis-regulatory region binding"/>
    <property type="evidence" value="ECO:0007669"/>
    <property type="project" value="TreeGrafter"/>
</dbReference>
<evidence type="ECO:0000259" key="5">
    <source>
        <dbReference type="PROSITE" id="PS50977"/>
    </source>
</evidence>
<dbReference type="PROSITE" id="PS50977">
    <property type="entry name" value="HTH_TETR_2"/>
    <property type="match status" value="1"/>
</dbReference>
<dbReference type="InterPro" id="IPR001647">
    <property type="entry name" value="HTH_TetR"/>
</dbReference>
<dbReference type="RefSeq" id="WP_072762656.1">
    <property type="nucleotide sequence ID" value="NZ_FQYX01000001.1"/>
</dbReference>
<dbReference type="InterPro" id="IPR050109">
    <property type="entry name" value="HTH-type_TetR-like_transc_reg"/>
</dbReference>
<dbReference type="Gene3D" id="1.10.357.10">
    <property type="entry name" value="Tetracycline Repressor, domain 2"/>
    <property type="match status" value="1"/>
</dbReference>
<evidence type="ECO:0000313" key="7">
    <source>
        <dbReference type="Proteomes" id="UP000184231"/>
    </source>
</evidence>
<keyword evidence="3" id="KW-0804">Transcription</keyword>
<dbReference type="PRINTS" id="PR00455">
    <property type="entry name" value="HTHTETR"/>
</dbReference>
<dbReference type="InterPro" id="IPR054422">
    <property type="entry name" value="TetR-like_HI_0893_C"/>
</dbReference>
<dbReference type="SUPFAM" id="SSF46689">
    <property type="entry name" value="Homeodomain-like"/>
    <property type="match status" value="1"/>
</dbReference>
<dbReference type="Pfam" id="PF22604">
    <property type="entry name" value="TetR_HI_0893_C"/>
    <property type="match status" value="1"/>
</dbReference>
<reference evidence="6 7" key="1">
    <citation type="submission" date="2016-11" db="EMBL/GenBank/DDBJ databases">
        <authorList>
            <person name="Jaros S."/>
            <person name="Januszkiewicz K."/>
            <person name="Wedrychowicz H."/>
        </authorList>
    </citation>
    <scope>NUCLEOTIDE SEQUENCE [LARGE SCALE GENOMIC DNA]</scope>
    <source>
        <strain evidence="6 7">CGMCC 1.8863</strain>
    </source>
</reference>
<dbReference type="Proteomes" id="UP000184231">
    <property type="component" value="Unassembled WGS sequence"/>
</dbReference>